<sequence length="154" mass="16899">MLLFSVPVAAHAQKDIVIETTGIFNVKFGSNKRLLRTVPQGAIVNYMGAGKLSFAGTTGYSLLTDRLCPVSSNGWYAAVMKRNVRIPGDQGSASVALNEVVRVKPTATKKINGVTYIKCAVHNDGWYWNFWVKSSDVVRVDNIPYNNIAKFTSL</sequence>
<evidence type="ECO:0000313" key="2">
    <source>
        <dbReference type="Proteomes" id="UP000574104"/>
    </source>
</evidence>
<reference evidence="1 2" key="1">
    <citation type="submission" date="2020-03" db="EMBL/GenBank/DDBJ databases">
        <title>Soil Listeria distribution.</title>
        <authorList>
            <person name="Liao J."/>
            <person name="Wiedmann M."/>
        </authorList>
    </citation>
    <scope>NUCLEOTIDE SEQUENCE [LARGE SCALE GENOMIC DNA]</scope>
    <source>
        <strain evidence="1 2">FSL L7-1299</strain>
    </source>
</reference>
<evidence type="ECO:0000313" key="1">
    <source>
        <dbReference type="EMBL" id="MBC1616436.1"/>
    </source>
</evidence>
<protein>
    <submittedName>
        <fullName evidence="1">Uncharacterized protein</fullName>
    </submittedName>
</protein>
<dbReference type="Proteomes" id="UP000574104">
    <property type="component" value="Unassembled WGS sequence"/>
</dbReference>
<comment type="caution">
    <text evidence="1">The sequence shown here is derived from an EMBL/GenBank/DDBJ whole genome shotgun (WGS) entry which is preliminary data.</text>
</comment>
<dbReference type="EMBL" id="JAARSH010000005">
    <property type="protein sequence ID" value="MBC1616436.1"/>
    <property type="molecule type" value="Genomic_DNA"/>
</dbReference>
<proteinExistence type="predicted"/>
<name>A0A842ABM7_9LIST</name>
<organism evidence="1 2">
    <name type="scientific">Listeria booriae</name>
    <dbReference type="NCBI Taxonomy" id="1552123"/>
    <lineage>
        <taxon>Bacteria</taxon>
        <taxon>Bacillati</taxon>
        <taxon>Bacillota</taxon>
        <taxon>Bacilli</taxon>
        <taxon>Bacillales</taxon>
        <taxon>Listeriaceae</taxon>
        <taxon>Listeria</taxon>
    </lineage>
</organism>
<dbReference type="AlphaFoldDB" id="A0A842ABM7"/>
<gene>
    <name evidence="1" type="ORF">HB904_09570</name>
</gene>
<accession>A0A842ABM7</accession>